<proteinExistence type="predicted"/>
<organism evidence="2">
    <name type="scientific">marine sediment metagenome</name>
    <dbReference type="NCBI Taxonomy" id="412755"/>
    <lineage>
        <taxon>unclassified sequences</taxon>
        <taxon>metagenomes</taxon>
        <taxon>ecological metagenomes</taxon>
    </lineage>
</organism>
<sequence length="138" mass="15951">MSSRIETIEDLMKVSGTAAAELKKPQKPKKPKKPKPFKKPKSTKKIDEPYVPMIPAHIDIEGLKKTPMVVHGYHRAMTRKQIIKKIKEAPAREKKFSKFYYDGVDEGHNNYGYLIVSVNVKREAEMLKKYLEELEHEG</sequence>
<feature type="compositionally biased region" description="Basic residues" evidence="1">
    <location>
        <begin position="25"/>
        <end position="43"/>
    </location>
</feature>
<comment type="caution">
    <text evidence="2">The sequence shown here is derived from an EMBL/GenBank/DDBJ whole genome shotgun (WGS) entry which is preliminary data.</text>
</comment>
<dbReference type="AlphaFoldDB" id="A0A0F9NAL7"/>
<evidence type="ECO:0000313" key="2">
    <source>
        <dbReference type="EMBL" id="KKN08982.1"/>
    </source>
</evidence>
<reference evidence="2" key="1">
    <citation type="journal article" date="2015" name="Nature">
        <title>Complex archaea that bridge the gap between prokaryotes and eukaryotes.</title>
        <authorList>
            <person name="Spang A."/>
            <person name="Saw J.H."/>
            <person name="Jorgensen S.L."/>
            <person name="Zaremba-Niedzwiedzka K."/>
            <person name="Martijn J."/>
            <person name="Lind A.E."/>
            <person name="van Eijk R."/>
            <person name="Schleper C."/>
            <person name="Guy L."/>
            <person name="Ettema T.J."/>
        </authorList>
    </citation>
    <scope>NUCLEOTIDE SEQUENCE</scope>
</reference>
<gene>
    <name evidence="2" type="ORF">LCGC14_1051030</name>
</gene>
<feature type="region of interest" description="Disordered" evidence="1">
    <location>
        <begin position="16"/>
        <end position="48"/>
    </location>
</feature>
<name>A0A0F9NAL7_9ZZZZ</name>
<accession>A0A0F9NAL7</accession>
<protein>
    <submittedName>
        <fullName evidence="2">Uncharacterized protein</fullName>
    </submittedName>
</protein>
<dbReference type="EMBL" id="LAZR01004395">
    <property type="protein sequence ID" value="KKN08982.1"/>
    <property type="molecule type" value="Genomic_DNA"/>
</dbReference>
<evidence type="ECO:0000256" key="1">
    <source>
        <dbReference type="SAM" id="MobiDB-lite"/>
    </source>
</evidence>